<keyword evidence="2 5" id="KW-0812">Transmembrane</keyword>
<feature type="transmembrane region" description="Helical" evidence="5">
    <location>
        <begin position="217"/>
        <end position="238"/>
    </location>
</feature>
<evidence type="ECO:0000256" key="3">
    <source>
        <dbReference type="ARBA" id="ARBA00022989"/>
    </source>
</evidence>
<dbReference type="KEGG" id="bkw:BkAM31D_09360"/>
<feature type="domain" description="ABC-2 type transporter transmembrane" evidence="6">
    <location>
        <begin position="10"/>
        <end position="207"/>
    </location>
</feature>
<dbReference type="GO" id="GO:0140359">
    <property type="term" value="F:ABC-type transporter activity"/>
    <property type="evidence" value="ECO:0007669"/>
    <property type="project" value="InterPro"/>
</dbReference>
<evidence type="ECO:0000313" key="7">
    <source>
        <dbReference type="EMBL" id="ARK30045.1"/>
    </source>
</evidence>
<dbReference type="Proteomes" id="UP000193006">
    <property type="component" value="Chromosome"/>
</dbReference>
<feature type="transmembrane region" description="Helical" evidence="5">
    <location>
        <begin position="164"/>
        <end position="182"/>
    </location>
</feature>
<evidence type="ECO:0000259" key="6">
    <source>
        <dbReference type="Pfam" id="PF01061"/>
    </source>
</evidence>
<keyword evidence="4 5" id="KW-0472">Membrane</keyword>
<feature type="transmembrane region" description="Helical" evidence="5">
    <location>
        <begin position="127"/>
        <end position="152"/>
    </location>
</feature>
<dbReference type="AlphaFoldDB" id="A0A1X9M9F8"/>
<evidence type="ECO:0000256" key="4">
    <source>
        <dbReference type="ARBA" id="ARBA00023136"/>
    </source>
</evidence>
<dbReference type="STRING" id="199441.BkAM31D_09360"/>
<keyword evidence="8" id="KW-1185">Reference proteome</keyword>
<comment type="subcellular location">
    <subcellularLocation>
        <location evidence="1">Membrane</location>
        <topology evidence="1">Multi-pass membrane protein</topology>
    </subcellularLocation>
</comment>
<accession>A0A1X9M9F8</accession>
<dbReference type="RefSeq" id="WP_066151877.1">
    <property type="nucleotide sequence ID" value="NZ_CP020814.1"/>
</dbReference>
<feature type="transmembrane region" description="Helical" evidence="5">
    <location>
        <begin position="96"/>
        <end position="121"/>
    </location>
</feature>
<organism evidence="7 8">
    <name type="scientific">Halalkalibacter krulwichiae</name>
    <dbReference type="NCBI Taxonomy" id="199441"/>
    <lineage>
        <taxon>Bacteria</taxon>
        <taxon>Bacillati</taxon>
        <taxon>Bacillota</taxon>
        <taxon>Bacilli</taxon>
        <taxon>Bacillales</taxon>
        <taxon>Bacillaceae</taxon>
        <taxon>Halalkalibacter</taxon>
    </lineage>
</organism>
<name>A0A1X9M9F8_9BACI</name>
<reference evidence="7 8" key="1">
    <citation type="submission" date="2017-04" db="EMBL/GenBank/DDBJ databases">
        <title>Bacillus krulwichiae AM31D Genome sequencing and assembly.</title>
        <authorList>
            <person name="Krulwich T.A."/>
            <person name="Anastor L."/>
            <person name="Ehrlich R."/>
            <person name="Ehrlich G.D."/>
            <person name="Janto B."/>
        </authorList>
    </citation>
    <scope>NUCLEOTIDE SEQUENCE [LARGE SCALE GENOMIC DNA]</scope>
    <source>
        <strain evidence="7 8">AM31D</strain>
    </source>
</reference>
<dbReference type="GO" id="GO:0016020">
    <property type="term" value="C:membrane"/>
    <property type="evidence" value="ECO:0007669"/>
    <property type="project" value="UniProtKB-SubCell"/>
</dbReference>
<gene>
    <name evidence="7" type="ORF">BkAM31D_09360</name>
</gene>
<evidence type="ECO:0000313" key="8">
    <source>
        <dbReference type="Proteomes" id="UP000193006"/>
    </source>
</evidence>
<evidence type="ECO:0000256" key="2">
    <source>
        <dbReference type="ARBA" id="ARBA00022692"/>
    </source>
</evidence>
<evidence type="ECO:0000256" key="5">
    <source>
        <dbReference type="SAM" id="Phobius"/>
    </source>
</evidence>
<feature type="transmembrane region" description="Helical" evidence="5">
    <location>
        <begin position="56"/>
        <end position="75"/>
    </location>
</feature>
<dbReference type="InterPro" id="IPR013525">
    <property type="entry name" value="ABC2_TM"/>
</dbReference>
<sequence>MILRSSYFMLRRMFRNYIGMAVLLLLPISLITVLGFIADGAVSEPLGIPMKDEVAATMMLAFLLFGGFLTMEYVKEDVMSSMKWRMYSLPYHSHKHAYSILITSALFNMLQSFLIVIYTLFVYDVNWGNLAFILLTLLMVSTVVQFIFINFVLAVKNYKTAERLGTGFGLACLMVSEVWFPLPEGAFYQLLSTYSNPFALGRNMIYATMTGGNIDKAIISFIILLAAAIVLAISGAYFGRRKLV</sequence>
<dbReference type="EMBL" id="CP020814">
    <property type="protein sequence ID" value="ARK30045.1"/>
    <property type="molecule type" value="Genomic_DNA"/>
</dbReference>
<evidence type="ECO:0000256" key="1">
    <source>
        <dbReference type="ARBA" id="ARBA00004141"/>
    </source>
</evidence>
<keyword evidence="3 5" id="KW-1133">Transmembrane helix</keyword>
<proteinExistence type="predicted"/>
<dbReference type="Pfam" id="PF01061">
    <property type="entry name" value="ABC2_membrane"/>
    <property type="match status" value="1"/>
</dbReference>
<protein>
    <submittedName>
        <fullName evidence="7">ABC-2 type transporter</fullName>
    </submittedName>
</protein>